<gene>
    <name evidence="1" type="ORF">CASFOL_030310</name>
</gene>
<sequence length="322" mass="36537">MLDKEEKLGNFRGIKISRSSPSVSHLLYADDLVVFCRAKVEDALCINKVLNGFKNWSSQEPNSDKSMVHFSNNTNGSLKTDILETLGFKECDHKIKHLGMSFCKPHSRKAAHKDVMDKIENSLKSWKVNLLSQAGRSIMVKAVAQSLPAYHMSVSLFPKELCHKLDSLFKRFWWGSNKNGNSLMLKSWDALCSPKAVGGMGFRRMEDLNIALVSKLAWMVCSNKDTLWVKLLYSKYMRGKSFLSDNLNSPGCSWTWKDIVSCKNLIKKGALYPINLNSNVLIWSEPWIPTIPDFTPLDTLNALFPLNIVQEILKIQISQRYG</sequence>
<evidence type="ECO:0008006" key="3">
    <source>
        <dbReference type="Google" id="ProtNLM"/>
    </source>
</evidence>
<proteinExistence type="predicted"/>
<dbReference type="PANTHER" id="PTHR33116">
    <property type="entry name" value="REVERSE TRANSCRIPTASE ZINC-BINDING DOMAIN-CONTAINING PROTEIN-RELATED-RELATED"/>
    <property type="match status" value="1"/>
</dbReference>
<reference evidence="2" key="1">
    <citation type="journal article" date="2024" name="IScience">
        <title>Strigolactones Initiate the Formation of Haustorium-like Structures in Castilleja.</title>
        <authorList>
            <person name="Buerger M."/>
            <person name="Peterson D."/>
            <person name="Chory J."/>
        </authorList>
    </citation>
    <scope>NUCLEOTIDE SEQUENCE [LARGE SCALE GENOMIC DNA]</scope>
</reference>
<protein>
    <recommendedName>
        <fullName evidence="3">Reverse transcriptase</fullName>
    </recommendedName>
</protein>
<organism evidence="1 2">
    <name type="scientific">Castilleja foliolosa</name>
    <dbReference type="NCBI Taxonomy" id="1961234"/>
    <lineage>
        <taxon>Eukaryota</taxon>
        <taxon>Viridiplantae</taxon>
        <taxon>Streptophyta</taxon>
        <taxon>Embryophyta</taxon>
        <taxon>Tracheophyta</taxon>
        <taxon>Spermatophyta</taxon>
        <taxon>Magnoliopsida</taxon>
        <taxon>eudicotyledons</taxon>
        <taxon>Gunneridae</taxon>
        <taxon>Pentapetalae</taxon>
        <taxon>asterids</taxon>
        <taxon>lamiids</taxon>
        <taxon>Lamiales</taxon>
        <taxon>Orobanchaceae</taxon>
        <taxon>Pedicularideae</taxon>
        <taxon>Castillejinae</taxon>
        <taxon>Castilleja</taxon>
    </lineage>
</organism>
<evidence type="ECO:0000313" key="1">
    <source>
        <dbReference type="EMBL" id="KAL3625781.1"/>
    </source>
</evidence>
<comment type="caution">
    <text evidence="1">The sequence shown here is derived from an EMBL/GenBank/DDBJ whole genome shotgun (WGS) entry which is preliminary data.</text>
</comment>
<name>A0ABD3C9K4_9LAMI</name>
<dbReference type="AlphaFoldDB" id="A0ABD3C9K4"/>
<accession>A0ABD3C9K4</accession>
<dbReference type="EMBL" id="JAVIJP010000048">
    <property type="protein sequence ID" value="KAL3625781.1"/>
    <property type="molecule type" value="Genomic_DNA"/>
</dbReference>
<dbReference type="PANTHER" id="PTHR33116:SF86">
    <property type="entry name" value="REVERSE TRANSCRIPTASE DOMAIN-CONTAINING PROTEIN"/>
    <property type="match status" value="1"/>
</dbReference>
<evidence type="ECO:0000313" key="2">
    <source>
        <dbReference type="Proteomes" id="UP001632038"/>
    </source>
</evidence>
<dbReference type="Proteomes" id="UP001632038">
    <property type="component" value="Unassembled WGS sequence"/>
</dbReference>
<keyword evidence="2" id="KW-1185">Reference proteome</keyword>